<dbReference type="Proteomes" id="UP000245708">
    <property type="component" value="Unassembled WGS sequence"/>
</dbReference>
<keyword evidence="2" id="KW-0489">Methyltransferase</keyword>
<accession>A0A316GPH6</accession>
<dbReference type="SUPFAM" id="SSF53335">
    <property type="entry name" value="S-adenosyl-L-methionine-dependent methyltransferases"/>
    <property type="match status" value="1"/>
</dbReference>
<dbReference type="InterPro" id="IPR029063">
    <property type="entry name" value="SAM-dependent_MTases_sf"/>
</dbReference>
<dbReference type="InterPro" id="IPR027417">
    <property type="entry name" value="P-loop_NTPase"/>
</dbReference>
<evidence type="ECO:0000313" key="3">
    <source>
        <dbReference type="Proteomes" id="UP000245708"/>
    </source>
</evidence>
<proteinExistence type="predicted"/>
<keyword evidence="2" id="KW-0808">Transferase</keyword>
<dbReference type="Gene3D" id="3.40.50.300">
    <property type="entry name" value="P-loop containing nucleotide triphosphate hydrolases"/>
    <property type="match status" value="1"/>
</dbReference>
<dbReference type="Gene3D" id="3.40.50.150">
    <property type="entry name" value="Vaccinia Virus protein VP39"/>
    <property type="match status" value="1"/>
</dbReference>
<feature type="domain" description="Methyltransferase" evidence="1">
    <location>
        <begin position="326"/>
        <end position="415"/>
    </location>
</feature>
<gene>
    <name evidence="2" type="ORF">C7455_101966</name>
</gene>
<keyword evidence="3" id="KW-1185">Reference proteome</keyword>
<dbReference type="GO" id="GO:0008168">
    <property type="term" value="F:methyltransferase activity"/>
    <property type="evidence" value="ECO:0007669"/>
    <property type="project" value="UniProtKB-KW"/>
</dbReference>
<evidence type="ECO:0000259" key="1">
    <source>
        <dbReference type="Pfam" id="PF13847"/>
    </source>
</evidence>
<dbReference type="EMBL" id="QGGW01000001">
    <property type="protein sequence ID" value="PWK62925.1"/>
    <property type="molecule type" value="Genomic_DNA"/>
</dbReference>
<dbReference type="Pfam" id="PF13847">
    <property type="entry name" value="Methyltransf_31"/>
    <property type="match status" value="1"/>
</dbReference>
<comment type="caution">
    <text evidence="2">The sequence shown here is derived from an EMBL/GenBank/DDBJ whole genome shotgun (WGS) entry which is preliminary data.</text>
</comment>
<reference evidence="2 3" key="1">
    <citation type="submission" date="2018-05" db="EMBL/GenBank/DDBJ databases">
        <title>Genomic Encyclopedia of Type Strains, Phase IV (KMG-IV): sequencing the most valuable type-strain genomes for metagenomic binning, comparative biology and taxonomic classification.</title>
        <authorList>
            <person name="Goeker M."/>
        </authorList>
    </citation>
    <scope>NUCLEOTIDE SEQUENCE [LARGE SCALE GENOMIC DNA]</scope>
    <source>
        <strain evidence="2 3">DSM 16097</strain>
    </source>
</reference>
<organism evidence="2 3">
    <name type="scientific">Roseicyclus mahoneyensis</name>
    <dbReference type="NCBI Taxonomy" id="164332"/>
    <lineage>
        <taxon>Bacteria</taxon>
        <taxon>Pseudomonadati</taxon>
        <taxon>Pseudomonadota</taxon>
        <taxon>Alphaproteobacteria</taxon>
        <taxon>Rhodobacterales</taxon>
        <taxon>Roseobacteraceae</taxon>
        <taxon>Roseicyclus</taxon>
    </lineage>
</organism>
<sequence>MSCVKSTIVNIHIPKTAGSTFRRRIGQTLPKVLRKDNLIGIDAPHHRGLPRQAQLRALAMTVFDDLDPSFPKCVTGHYHYTAIADLIAARRDDLIVTTTLRDPVIRMLSDYAYSTSARHSDRDAFVERYPSFTTFLEDPVQSNKQVKYLRPFKGATVEETIEHVLQNFDHVAFTETFDADFDRFVRRLDLAPAPPARVNESPNKALIEDLLERFGPLVIQKNSDDILLYEALSAVDWGDAPFNLVVPVARARFAARRAALSDKAVSLLREVEAHGPWHHDIDLNTEVSTGLALHDKSDNGNVSVTRPLDVFEKQMHSFFPDGMAGRSFLDCGCNAGGYCFAAKDAGADRTYGFDVRQHWIDQARFVAARREGGGDGMQFEVADLLDLEAMEEMFDVTWFSGLLYHLPDPVRGLKIAADKTRDLIVVNTAVATGPNDPEDRPALSLKFESTETVMSGVHGLAWLPSGPTVLRHILGSLGFPETKVVMWNAWNEAVSGHPNARIAMVAAREPGRLGTS</sequence>
<protein>
    <submittedName>
        <fullName evidence="2">Methyltransferase family protein</fullName>
    </submittedName>
</protein>
<dbReference type="InterPro" id="IPR025714">
    <property type="entry name" value="Methyltranfer_dom"/>
</dbReference>
<dbReference type="AlphaFoldDB" id="A0A316GPH6"/>
<dbReference type="GO" id="GO:0032259">
    <property type="term" value="P:methylation"/>
    <property type="evidence" value="ECO:0007669"/>
    <property type="project" value="UniProtKB-KW"/>
</dbReference>
<dbReference type="CDD" id="cd02440">
    <property type="entry name" value="AdoMet_MTases"/>
    <property type="match status" value="1"/>
</dbReference>
<name>A0A316GPH6_9RHOB</name>
<evidence type="ECO:0000313" key="2">
    <source>
        <dbReference type="EMBL" id="PWK62925.1"/>
    </source>
</evidence>